<dbReference type="InterPro" id="IPR011057">
    <property type="entry name" value="Mss4-like_sf"/>
</dbReference>
<keyword evidence="2" id="KW-0479">Metal-binding</keyword>
<dbReference type="InterPro" id="IPR006913">
    <property type="entry name" value="CENP-V/GFA"/>
</dbReference>
<dbReference type="HOGENOM" id="CLU_038839_0_0_1"/>
<reference evidence="7" key="1">
    <citation type="journal article" date="2014" name="Proc. Natl. Acad. Sci. U.S.A.">
        <title>Extensive sampling of basidiomycete genomes demonstrates inadequacy of the white-rot/brown-rot paradigm for wood decay fungi.</title>
        <authorList>
            <person name="Riley R."/>
            <person name="Salamov A.A."/>
            <person name="Brown D.W."/>
            <person name="Nagy L.G."/>
            <person name="Floudas D."/>
            <person name="Held B.W."/>
            <person name="Levasseur A."/>
            <person name="Lombard V."/>
            <person name="Morin E."/>
            <person name="Otillar R."/>
            <person name="Lindquist E.A."/>
            <person name="Sun H."/>
            <person name="LaButti K.M."/>
            <person name="Schmutz J."/>
            <person name="Jabbour D."/>
            <person name="Luo H."/>
            <person name="Baker S.E."/>
            <person name="Pisabarro A.G."/>
            <person name="Walton J.D."/>
            <person name="Blanchette R.A."/>
            <person name="Henrissat B."/>
            <person name="Martin F."/>
            <person name="Cullen D."/>
            <person name="Hibbett D.S."/>
            <person name="Grigoriev I.V."/>
        </authorList>
    </citation>
    <scope>NUCLEOTIDE SEQUENCE [LARGE SCALE GENOMIC DNA]</scope>
    <source>
        <strain evidence="7">CBS 339.88</strain>
    </source>
</reference>
<accession>A0A067TAC2</accession>
<dbReference type="Proteomes" id="UP000027222">
    <property type="component" value="Unassembled WGS sequence"/>
</dbReference>
<dbReference type="GO" id="GO:0046872">
    <property type="term" value="F:metal ion binding"/>
    <property type="evidence" value="ECO:0007669"/>
    <property type="project" value="UniProtKB-KW"/>
</dbReference>
<dbReference type="Gene3D" id="3.90.1590.10">
    <property type="entry name" value="glutathione-dependent formaldehyde- activating enzyme (gfa)"/>
    <property type="match status" value="2"/>
</dbReference>
<dbReference type="OrthoDB" id="5422068at2759"/>
<protein>
    <recommendedName>
        <fullName evidence="5">CENP-V/GFA domain-containing protein</fullName>
    </recommendedName>
</protein>
<keyword evidence="3" id="KW-0862">Zinc</keyword>
<evidence type="ECO:0000256" key="4">
    <source>
        <dbReference type="ARBA" id="ARBA00023239"/>
    </source>
</evidence>
<comment type="similarity">
    <text evidence="1">Belongs to the Gfa family.</text>
</comment>
<dbReference type="EMBL" id="KL142372">
    <property type="protein sequence ID" value="KDR80160.1"/>
    <property type="molecule type" value="Genomic_DNA"/>
</dbReference>
<dbReference type="PANTHER" id="PTHR33337:SF30">
    <property type="entry name" value="DUF636 DOMAIN PROTEIN (AFU_ORTHOLOGUE AFUA_1G03180)"/>
    <property type="match status" value="1"/>
</dbReference>
<dbReference type="PROSITE" id="PS51891">
    <property type="entry name" value="CENP_V_GFA"/>
    <property type="match status" value="1"/>
</dbReference>
<keyword evidence="4" id="KW-0456">Lyase</keyword>
<evidence type="ECO:0000313" key="7">
    <source>
        <dbReference type="Proteomes" id="UP000027222"/>
    </source>
</evidence>
<dbReference type="AlphaFoldDB" id="A0A067TAC2"/>
<dbReference type="SUPFAM" id="SSF51316">
    <property type="entry name" value="Mss4-like"/>
    <property type="match status" value="2"/>
</dbReference>
<proteinExistence type="inferred from homology"/>
<evidence type="ECO:0000313" key="6">
    <source>
        <dbReference type="EMBL" id="KDR80160.1"/>
    </source>
</evidence>
<sequence>MALTYMNVACFCGLNKFKVAFLTSSLPVSTDMCHCNSCRHNTGQTFVHTVTIINDPLSPGASETDAQSKAGDLQHLAVYKPAESLTRYFCSRCFAYVFTRVSLDDGSYRWNVFTGVLEKVGGIVKVGYHSFVGDTQDGGIADHYRAVDGVDLPRYKLSKRDGDLVAAGWKAANLQKAQESPLQEGETLSAHCHCKAISLSFTPVTAISDPENEWWLVPPKNEQSHVRYLGLHCVCDSCRLTSGSLIQSWVYIPRVNIIDTHTSRPVVLVPKEGESRTAGLTQFESIPGTYRESCAKCGAKVFFWKTSRGADVLDVSAGLFDQEQEGARADRWFGWAQRVSFHGFAIDASVADSLESGLKVWEDRY</sequence>
<dbReference type="PANTHER" id="PTHR33337">
    <property type="entry name" value="GFA DOMAIN-CONTAINING PROTEIN"/>
    <property type="match status" value="1"/>
</dbReference>
<evidence type="ECO:0000256" key="1">
    <source>
        <dbReference type="ARBA" id="ARBA00005495"/>
    </source>
</evidence>
<evidence type="ECO:0000256" key="2">
    <source>
        <dbReference type="ARBA" id="ARBA00022723"/>
    </source>
</evidence>
<name>A0A067TAC2_GALM3</name>
<evidence type="ECO:0000256" key="3">
    <source>
        <dbReference type="ARBA" id="ARBA00022833"/>
    </source>
</evidence>
<gene>
    <name evidence="6" type="ORF">GALMADRAFT_1182683</name>
</gene>
<dbReference type="Pfam" id="PF04828">
    <property type="entry name" value="GFA"/>
    <property type="match status" value="1"/>
</dbReference>
<evidence type="ECO:0000259" key="5">
    <source>
        <dbReference type="PROSITE" id="PS51891"/>
    </source>
</evidence>
<keyword evidence="7" id="KW-1185">Reference proteome</keyword>
<feature type="domain" description="CENP-V/GFA" evidence="5">
    <location>
        <begin position="5"/>
        <end position="132"/>
    </location>
</feature>
<dbReference type="GO" id="GO:0016846">
    <property type="term" value="F:carbon-sulfur lyase activity"/>
    <property type="evidence" value="ECO:0007669"/>
    <property type="project" value="InterPro"/>
</dbReference>
<organism evidence="6 7">
    <name type="scientific">Galerina marginata (strain CBS 339.88)</name>
    <dbReference type="NCBI Taxonomy" id="685588"/>
    <lineage>
        <taxon>Eukaryota</taxon>
        <taxon>Fungi</taxon>
        <taxon>Dikarya</taxon>
        <taxon>Basidiomycota</taxon>
        <taxon>Agaricomycotina</taxon>
        <taxon>Agaricomycetes</taxon>
        <taxon>Agaricomycetidae</taxon>
        <taxon>Agaricales</taxon>
        <taxon>Agaricineae</taxon>
        <taxon>Strophariaceae</taxon>
        <taxon>Galerina</taxon>
    </lineage>
</organism>